<dbReference type="Gene3D" id="3.90.550.10">
    <property type="entry name" value="Spore Coat Polysaccharide Biosynthesis Protein SpsA, Chain A"/>
    <property type="match status" value="1"/>
</dbReference>
<keyword evidence="3" id="KW-0413">Isomerase</keyword>
<dbReference type="Proteomes" id="UP000298579">
    <property type="component" value="Chromosome linear"/>
</dbReference>
<accession>A0AAE6BG28</accession>
<reference evidence="3 4" key="1">
    <citation type="submission" date="2019-04" db="EMBL/GenBank/DDBJ databases">
        <title>Complete genome sequence of Agrobacterium tumefaciens CFBP5877.</title>
        <authorList>
            <person name="Huang Y.-Y."/>
            <person name="Chiang H.-Y."/>
            <person name="Chou L."/>
            <person name="Lai E.-M."/>
            <person name="Kuo C.-H."/>
        </authorList>
    </citation>
    <scope>NUCLEOTIDE SEQUENCE [LARGE SCALE GENOMIC DNA]</scope>
    <source>
        <strain evidence="3 4">CFBP5877</strain>
    </source>
</reference>
<proteinExistence type="predicted"/>
<dbReference type="InterPro" id="IPR029044">
    <property type="entry name" value="Nucleotide-diphossugar_trans"/>
</dbReference>
<protein>
    <submittedName>
        <fullName evidence="3">Mannose-1-phosphate guanylyltransferase/mannose-6-phosphate isomerase</fullName>
        <ecNumber evidence="3">2.7.7.13</ecNumber>
    </submittedName>
</protein>
<dbReference type="GO" id="GO:0009298">
    <property type="term" value="P:GDP-mannose biosynthetic process"/>
    <property type="evidence" value="ECO:0007669"/>
    <property type="project" value="TreeGrafter"/>
</dbReference>
<evidence type="ECO:0000259" key="2">
    <source>
        <dbReference type="Pfam" id="PF22640"/>
    </source>
</evidence>
<dbReference type="InterPro" id="IPR051161">
    <property type="entry name" value="Mannose-6P_isomerase_type2"/>
</dbReference>
<dbReference type="EMBL" id="CP039898">
    <property type="protein sequence ID" value="QCL82193.1"/>
    <property type="molecule type" value="Genomic_DNA"/>
</dbReference>
<keyword evidence="3" id="KW-0808">Transferase</keyword>
<dbReference type="SUPFAM" id="SSF159283">
    <property type="entry name" value="Guanosine diphospho-D-mannose pyrophosphorylase/mannose-6-phosphate isomerase linker domain"/>
    <property type="match status" value="1"/>
</dbReference>
<dbReference type="PANTHER" id="PTHR46390:SF1">
    <property type="entry name" value="MANNOSE-1-PHOSPHATE GUANYLYLTRANSFERASE"/>
    <property type="match status" value="1"/>
</dbReference>
<feature type="domain" description="Nucleotidyl transferase" evidence="1">
    <location>
        <begin position="25"/>
        <end position="319"/>
    </location>
</feature>
<dbReference type="SUPFAM" id="SSF53448">
    <property type="entry name" value="Nucleotide-diphospho-sugar transferases"/>
    <property type="match status" value="1"/>
</dbReference>
<evidence type="ECO:0000259" key="1">
    <source>
        <dbReference type="Pfam" id="PF00483"/>
    </source>
</evidence>
<dbReference type="AlphaFoldDB" id="A0AAE6BG28"/>
<gene>
    <name evidence="3" type="primary">cpsB</name>
    <name evidence="3" type="ORF">CFBP5877_24420</name>
</gene>
<keyword evidence="3" id="KW-0548">Nucleotidyltransferase</keyword>
<organism evidence="3 4">
    <name type="scientific">Agrobacterium tumefaciens</name>
    <dbReference type="NCBI Taxonomy" id="358"/>
    <lineage>
        <taxon>Bacteria</taxon>
        <taxon>Pseudomonadati</taxon>
        <taxon>Pseudomonadota</taxon>
        <taxon>Alphaproteobacteria</taxon>
        <taxon>Hyphomicrobiales</taxon>
        <taxon>Rhizobiaceae</taxon>
        <taxon>Rhizobium/Agrobacterium group</taxon>
        <taxon>Agrobacterium</taxon>
        <taxon>Agrobacterium tumefaciens complex</taxon>
    </lineage>
</organism>
<sequence>MVLRGFHMRQDLTAVAGENTRIVPAIMIGGSGTRLWPLSRSNKPKQFLTLGGDGHDSFFQQALRRFAVPGYSLPWLMCARDTLVHAEEQVASGGFSVDGLIVEPSMQGTAAAIAALTVTISRIDAAGSNAVLLVAPSDHIIAEPEIFNRIVADALPIARFADRIVTFGISPEHPETGFGYIRPGDAIEIDGEVRGYAIGAGDFLEKPSLENAKRYVEEGFCWNAGIFMFRAGVMLEELARHAPETLQAAEEAFENAAIDMFDDIHAIMLEASAFGASPPDVPIDTAIMERTSRGAVVRCEGIGWSDIGSLSALHEIARNKDANGNALSGPVLSIGSSNTLAYARGGRKVVLIGLEDMIVIDDGDAILVTKMSLAQKVKDAVNLLKQNEMPESRATREQLYGWGKVRLLSDEGDLTVFTVTLRSNATIALRIPDGYWENWAVSSGKIDIILSGFVRHLVPMASLSPTEGEILSLYNGAARETTIVVTRQRSSGRNLAIAPQSFTADTVLDLIPVEADVSAFDLNMVPESTLHDEPHPAN</sequence>
<dbReference type="Pfam" id="PF22640">
    <property type="entry name" value="ManC_GMP_beta-helix"/>
    <property type="match status" value="1"/>
</dbReference>
<dbReference type="Pfam" id="PF00483">
    <property type="entry name" value="NTP_transferase"/>
    <property type="match status" value="1"/>
</dbReference>
<dbReference type="GO" id="GO:0016853">
    <property type="term" value="F:isomerase activity"/>
    <property type="evidence" value="ECO:0007669"/>
    <property type="project" value="UniProtKB-KW"/>
</dbReference>
<dbReference type="PANTHER" id="PTHR46390">
    <property type="entry name" value="MANNOSE-1-PHOSPHATE GUANYLYLTRANSFERASE"/>
    <property type="match status" value="1"/>
</dbReference>
<feature type="domain" description="MannoseP isomerase/GMP-like beta-helix" evidence="2">
    <location>
        <begin position="331"/>
        <end position="382"/>
    </location>
</feature>
<dbReference type="InterPro" id="IPR054566">
    <property type="entry name" value="ManC/GMP-like_b-helix"/>
</dbReference>
<dbReference type="GO" id="GO:0004475">
    <property type="term" value="F:mannose-1-phosphate guanylyltransferase (GTP) activity"/>
    <property type="evidence" value="ECO:0007669"/>
    <property type="project" value="UniProtKB-EC"/>
</dbReference>
<dbReference type="EC" id="2.7.7.13" evidence="3"/>
<evidence type="ECO:0000313" key="3">
    <source>
        <dbReference type="EMBL" id="QCL82193.1"/>
    </source>
</evidence>
<name>A0AAE6BG28_AGRTU</name>
<dbReference type="InterPro" id="IPR005835">
    <property type="entry name" value="NTP_transferase_dom"/>
</dbReference>
<evidence type="ECO:0000313" key="4">
    <source>
        <dbReference type="Proteomes" id="UP000298579"/>
    </source>
</evidence>